<protein>
    <recommendedName>
        <fullName evidence="1">DUF4143 domain-containing protein</fullName>
    </recommendedName>
</protein>
<dbReference type="EMBL" id="ATBP01003548">
    <property type="protein sequence ID" value="ETR64855.1"/>
    <property type="molecule type" value="Genomic_DNA"/>
</dbReference>
<accession>A0A1V1NQM0</accession>
<organism evidence="2 3">
    <name type="scientific">Candidatus Magnetoglobus multicellularis str. Araruama</name>
    <dbReference type="NCBI Taxonomy" id="890399"/>
    <lineage>
        <taxon>Bacteria</taxon>
        <taxon>Pseudomonadati</taxon>
        <taxon>Thermodesulfobacteriota</taxon>
        <taxon>Desulfobacteria</taxon>
        <taxon>Desulfobacterales</taxon>
        <taxon>Desulfobacteraceae</taxon>
        <taxon>Candidatus Magnetoglobus</taxon>
    </lineage>
</organism>
<comment type="caution">
    <text evidence="2">The sequence shown here is derived from an EMBL/GenBank/DDBJ whole genome shotgun (WGS) entry which is preliminary data.</text>
</comment>
<feature type="domain" description="DUF4143" evidence="1">
    <location>
        <begin position="1"/>
        <end position="127"/>
    </location>
</feature>
<dbReference type="Proteomes" id="UP000189670">
    <property type="component" value="Unassembled WGS sequence"/>
</dbReference>
<dbReference type="AlphaFoldDB" id="A0A1V1NQM0"/>
<name>A0A1V1NQM0_9BACT</name>
<gene>
    <name evidence="2" type="ORF">OMM_15243</name>
</gene>
<dbReference type="Pfam" id="PF13635">
    <property type="entry name" value="DUF4143"/>
    <property type="match status" value="1"/>
</dbReference>
<proteinExistence type="predicted"/>
<evidence type="ECO:0000313" key="2">
    <source>
        <dbReference type="EMBL" id="ETR64855.1"/>
    </source>
</evidence>
<sequence>MLSELSGTQINKAELARSLDTSEVTIRAYLEIAHYSFVWRNIYSYEKSRSKSLVKMPKGIYRDSGLNHFIKNIKTETDLERYPYLGIDFEAFVIEEIIKGLQAMLLTNWHYSYFRTKNGAKIDLILEG</sequence>
<dbReference type="InterPro" id="IPR025420">
    <property type="entry name" value="DUF4143"/>
</dbReference>
<evidence type="ECO:0000259" key="1">
    <source>
        <dbReference type="Pfam" id="PF13635"/>
    </source>
</evidence>
<reference evidence="3" key="1">
    <citation type="submission" date="2012-11" db="EMBL/GenBank/DDBJ databases">
        <authorList>
            <person name="Lucero-Rivera Y.E."/>
            <person name="Tovar-Ramirez D."/>
        </authorList>
    </citation>
    <scope>NUCLEOTIDE SEQUENCE [LARGE SCALE GENOMIC DNA]</scope>
    <source>
        <strain evidence="3">Araruama</strain>
    </source>
</reference>
<dbReference type="PANTHER" id="PTHR43566">
    <property type="entry name" value="CONSERVED PROTEIN"/>
    <property type="match status" value="1"/>
</dbReference>
<dbReference type="PANTHER" id="PTHR43566:SF2">
    <property type="entry name" value="DUF4143 DOMAIN-CONTAINING PROTEIN"/>
    <property type="match status" value="1"/>
</dbReference>
<feature type="non-terminal residue" evidence="2">
    <location>
        <position position="128"/>
    </location>
</feature>
<evidence type="ECO:0000313" key="3">
    <source>
        <dbReference type="Proteomes" id="UP000189670"/>
    </source>
</evidence>